<dbReference type="OrthoDB" id="191883at2157"/>
<organism evidence="2 3">
    <name type="scientific">Halapricum salinum</name>
    <dbReference type="NCBI Taxonomy" id="1457250"/>
    <lineage>
        <taxon>Archaea</taxon>
        <taxon>Methanobacteriati</taxon>
        <taxon>Methanobacteriota</taxon>
        <taxon>Stenosarchaea group</taxon>
        <taxon>Halobacteria</taxon>
        <taxon>Halobacteriales</taxon>
        <taxon>Haloarculaceae</taxon>
        <taxon>Halapricum</taxon>
    </lineage>
</organism>
<dbReference type="Proteomes" id="UP000296706">
    <property type="component" value="Chromosome"/>
</dbReference>
<dbReference type="EMBL" id="CP031310">
    <property type="protein sequence ID" value="QCC49928.1"/>
    <property type="molecule type" value="Genomic_DNA"/>
</dbReference>
<reference evidence="2 3" key="1">
    <citation type="journal article" date="2019" name="Nat. Commun.">
        <title>A new type of DNA phosphorothioation-based antiviral system in archaea.</title>
        <authorList>
            <person name="Xiong L."/>
            <person name="Liu S."/>
            <person name="Chen S."/>
            <person name="Xiao Y."/>
            <person name="Zhu B."/>
            <person name="Gao Y."/>
            <person name="Zhang Y."/>
            <person name="Chen B."/>
            <person name="Luo J."/>
            <person name="Deng Z."/>
            <person name="Chen X."/>
            <person name="Wang L."/>
            <person name="Chen S."/>
        </authorList>
    </citation>
    <scope>NUCLEOTIDE SEQUENCE [LARGE SCALE GENOMIC DNA]</scope>
    <source>
        <strain evidence="2 3">CBA1105</strain>
    </source>
</reference>
<dbReference type="KEGG" id="hsn:DV733_01235"/>
<keyword evidence="3" id="KW-1185">Reference proteome</keyword>
<gene>
    <name evidence="2" type="ORF">DV733_01235</name>
</gene>
<dbReference type="STRING" id="1457250.GCA_000755225_02540"/>
<dbReference type="GeneID" id="39846449"/>
<protein>
    <submittedName>
        <fullName evidence="2">Uncharacterized protein</fullName>
    </submittedName>
</protein>
<name>A0A4D6H9U7_9EURY</name>
<dbReference type="AlphaFoldDB" id="A0A4D6H9U7"/>
<accession>A0A4D6H9U7</accession>
<proteinExistence type="predicted"/>
<dbReference type="RefSeq" id="WP_049993366.1">
    <property type="nucleotide sequence ID" value="NZ_CP031310.1"/>
</dbReference>
<evidence type="ECO:0000256" key="1">
    <source>
        <dbReference type="SAM" id="MobiDB-lite"/>
    </source>
</evidence>
<feature type="region of interest" description="Disordered" evidence="1">
    <location>
        <begin position="267"/>
        <end position="291"/>
    </location>
</feature>
<sequence>MKPESLLDKLTRNQVAFAHEPVSNSRWWMLRTLPALQYLGIDHFTFPTSWRQLAQGGSQYDYLDYEYHVTGNMELPDGADLCVITNEHYETETSYSIEHLVNRFTSREGTLVVIADSPQFTPIGGQRPLYQEQFTERIGSVESFYEAFKQQYRRYDWDMPLIDTKNVFIQDNANLYELVAGESLSRAEQLFDVLPDAPYLPLYSVFSDIFARPDEYGSVPLNTEDEVPGLGRWLRRRIEWDRQTGTSIARELNRAVSRDGSVFDPSYARRSPAMQNARDSTSKLDPQDNPIDARYQDFLMTEAL</sequence>
<evidence type="ECO:0000313" key="2">
    <source>
        <dbReference type="EMBL" id="QCC49928.1"/>
    </source>
</evidence>
<evidence type="ECO:0000313" key="3">
    <source>
        <dbReference type="Proteomes" id="UP000296706"/>
    </source>
</evidence>